<dbReference type="GO" id="GO:0000976">
    <property type="term" value="F:transcription cis-regulatory region binding"/>
    <property type="evidence" value="ECO:0007669"/>
    <property type="project" value="TreeGrafter"/>
</dbReference>
<keyword evidence="6" id="KW-1185">Reference proteome</keyword>
<dbReference type="Proteomes" id="UP000035268">
    <property type="component" value="Chromosome"/>
</dbReference>
<evidence type="ECO:0000256" key="1">
    <source>
        <dbReference type="ARBA" id="ARBA00023015"/>
    </source>
</evidence>
<evidence type="ECO:0000256" key="3">
    <source>
        <dbReference type="ARBA" id="ARBA00023163"/>
    </source>
</evidence>
<dbReference type="Gene3D" id="3.40.50.2300">
    <property type="match status" value="2"/>
</dbReference>
<accession>A0A0G3EC94</accession>
<dbReference type="PROSITE" id="PS50932">
    <property type="entry name" value="HTH_LACI_2"/>
    <property type="match status" value="1"/>
</dbReference>
<keyword evidence="2" id="KW-0238">DNA-binding</keyword>
<organism evidence="5 6">
    <name type="scientific">Kiritimatiella glycovorans</name>
    <dbReference type="NCBI Taxonomy" id="1307763"/>
    <lineage>
        <taxon>Bacteria</taxon>
        <taxon>Pseudomonadati</taxon>
        <taxon>Kiritimatiellota</taxon>
        <taxon>Kiritimatiellia</taxon>
        <taxon>Kiritimatiellales</taxon>
        <taxon>Kiritimatiellaceae</taxon>
        <taxon>Kiritimatiella</taxon>
    </lineage>
</organism>
<dbReference type="CDD" id="cd01392">
    <property type="entry name" value="HTH_LacI"/>
    <property type="match status" value="1"/>
</dbReference>
<keyword evidence="1" id="KW-0805">Transcription regulation</keyword>
<dbReference type="PANTHER" id="PTHR30146">
    <property type="entry name" value="LACI-RELATED TRANSCRIPTIONAL REPRESSOR"/>
    <property type="match status" value="1"/>
</dbReference>
<evidence type="ECO:0000259" key="4">
    <source>
        <dbReference type="PROSITE" id="PS50932"/>
    </source>
</evidence>
<name>A0A0G3EC94_9BACT</name>
<evidence type="ECO:0000256" key="2">
    <source>
        <dbReference type="ARBA" id="ARBA00023125"/>
    </source>
</evidence>
<gene>
    <name evidence="5" type="primary">ccpA_1</name>
    <name evidence="5" type="ORF">L21SP4_00644</name>
</gene>
<protein>
    <submittedName>
        <fullName evidence="5">LacI family transcriptional regulator</fullName>
    </submittedName>
</protein>
<dbReference type="InterPro" id="IPR010982">
    <property type="entry name" value="Lambda_DNA-bd_dom_sf"/>
</dbReference>
<dbReference type="Gene3D" id="1.10.260.40">
    <property type="entry name" value="lambda repressor-like DNA-binding domains"/>
    <property type="match status" value="1"/>
</dbReference>
<dbReference type="SMART" id="SM00354">
    <property type="entry name" value="HTH_LACI"/>
    <property type="match status" value="1"/>
</dbReference>
<keyword evidence="3" id="KW-0804">Transcription</keyword>
<reference evidence="5 6" key="2">
    <citation type="journal article" date="2016" name="ISME J.">
        <title>Characterization of the first cultured representative of Verrucomicrobia subdivision 5 indicates the proposal of a novel phylum.</title>
        <authorList>
            <person name="Spring S."/>
            <person name="Bunk B."/>
            <person name="Sproer C."/>
            <person name="Schumann P."/>
            <person name="Rohde M."/>
            <person name="Tindall B.J."/>
            <person name="Klenk H.P."/>
        </authorList>
    </citation>
    <scope>NUCLEOTIDE SEQUENCE [LARGE SCALE GENOMIC DNA]</scope>
    <source>
        <strain evidence="5 6">L21-Fru-AB</strain>
    </source>
</reference>
<dbReference type="EMBL" id="CP010904">
    <property type="protein sequence ID" value="AKJ63913.1"/>
    <property type="molecule type" value="Genomic_DNA"/>
</dbReference>
<proteinExistence type="predicted"/>
<dbReference type="CDD" id="cd06267">
    <property type="entry name" value="PBP1_LacI_sugar_binding-like"/>
    <property type="match status" value="1"/>
</dbReference>
<dbReference type="SUPFAM" id="SSF53822">
    <property type="entry name" value="Periplasmic binding protein-like I"/>
    <property type="match status" value="1"/>
</dbReference>
<evidence type="ECO:0000313" key="6">
    <source>
        <dbReference type="Proteomes" id="UP000035268"/>
    </source>
</evidence>
<dbReference type="PANTHER" id="PTHR30146:SF109">
    <property type="entry name" value="HTH-TYPE TRANSCRIPTIONAL REGULATOR GALS"/>
    <property type="match status" value="1"/>
</dbReference>
<dbReference type="GO" id="GO:0003700">
    <property type="term" value="F:DNA-binding transcription factor activity"/>
    <property type="evidence" value="ECO:0007669"/>
    <property type="project" value="TreeGrafter"/>
</dbReference>
<feature type="domain" description="HTH lacI-type" evidence="4">
    <location>
        <begin position="2"/>
        <end position="59"/>
    </location>
</feature>
<dbReference type="Pfam" id="PF00356">
    <property type="entry name" value="LacI"/>
    <property type="match status" value="1"/>
</dbReference>
<dbReference type="KEGG" id="vbl:L21SP4_00644"/>
<dbReference type="InterPro" id="IPR046335">
    <property type="entry name" value="LacI/GalR-like_sensor"/>
</dbReference>
<dbReference type="Pfam" id="PF13377">
    <property type="entry name" value="Peripla_BP_3"/>
    <property type="match status" value="1"/>
</dbReference>
<reference evidence="6" key="1">
    <citation type="submission" date="2015-02" db="EMBL/GenBank/DDBJ databases">
        <title>Description and complete genome sequence of the first cultured representative of the subdivision 5 of the Verrucomicrobia phylum.</title>
        <authorList>
            <person name="Spring S."/>
            <person name="Bunk B."/>
            <person name="Sproer C."/>
            <person name="Klenk H.-P."/>
        </authorList>
    </citation>
    <scope>NUCLEOTIDE SEQUENCE [LARGE SCALE GENOMIC DNA]</scope>
    <source>
        <strain evidence="6">L21-Fru-AB</strain>
    </source>
</reference>
<dbReference type="SUPFAM" id="SSF47413">
    <property type="entry name" value="lambda repressor-like DNA-binding domains"/>
    <property type="match status" value="1"/>
</dbReference>
<dbReference type="PATRIC" id="fig|1609981.3.peg.671"/>
<dbReference type="OrthoDB" id="9785139at2"/>
<dbReference type="InterPro" id="IPR000843">
    <property type="entry name" value="HTH_LacI"/>
</dbReference>
<dbReference type="InterPro" id="IPR028082">
    <property type="entry name" value="Peripla_BP_I"/>
</dbReference>
<dbReference type="RefSeq" id="WP_160300650.1">
    <property type="nucleotide sequence ID" value="NZ_CP010904.1"/>
</dbReference>
<sequence length="321" mass="34886">MVSQRNIAERLGVSVALVSRVLSGTADEIGIAAATQQRVLETAERLGYVPNAAALSLKGKATRTVGVAVYDFNDPFFGMMIHRIQEQAHRHEYSLVLAGFVNRVPDERDLRPLHKHAIDALIIVGSDAGAPWLESFTQLPVVRVGHGPSEERSVRLTTDEEDAAEKLIDHLAAHDRRRLRFLSQKLPAHRLRERKLRDAARDAGLGFTAAAPQSSGGFEAGYESARRWPGSGARADALVCATDRMAMGALKALHERGIDVPGEVAVTGFDDIPFAAKFIPALTTVRQDVDAMAGRVFESLMTPADPEEILFPGKLVIRDSG</sequence>
<dbReference type="AlphaFoldDB" id="A0A0G3EC94"/>
<dbReference type="STRING" id="1307763.L21SP4_00644"/>
<evidence type="ECO:0000313" key="5">
    <source>
        <dbReference type="EMBL" id="AKJ63913.1"/>
    </source>
</evidence>